<gene>
    <name evidence="2" type="ORF">V6N12_005549</name>
</gene>
<dbReference type="PANTHER" id="PTHR33431:SF12">
    <property type="entry name" value="HIGH MOBILITY GROUP BOX PROTEIN, PUTATIVE (DUF1635)-RELATED"/>
    <property type="match status" value="1"/>
</dbReference>
<reference evidence="2 3" key="1">
    <citation type="journal article" date="2024" name="G3 (Bethesda)">
        <title>Genome assembly of Hibiscus sabdariffa L. provides insights into metabolisms of medicinal natural products.</title>
        <authorList>
            <person name="Kim T."/>
        </authorList>
    </citation>
    <scope>NUCLEOTIDE SEQUENCE [LARGE SCALE GENOMIC DNA]</scope>
    <source>
        <strain evidence="2">TK-2024</strain>
        <tissue evidence="2">Old leaves</tissue>
    </source>
</reference>
<keyword evidence="1" id="KW-0175">Coiled coil</keyword>
<name>A0ABR2AIX6_9ROSI</name>
<keyword evidence="3" id="KW-1185">Reference proteome</keyword>
<protein>
    <submittedName>
        <fullName evidence="2">Uncharacterized protein</fullName>
    </submittedName>
</protein>
<dbReference type="InterPro" id="IPR012862">
    <property type="entry name" value="DUF1635"/>
</dbReference>
<dbReference type="Proteomes" id="UP001472677">
    <property type="component" value="Unassembled WGS sequence"/>
</dbReference>
<organism evidence="2 3">
    <name type="scientific">Hibiscus sabdariffa</name>
    <name type="common">roselle</name>
    <dbReference type="NCBI Taxonomy" id="183260"/>
    <lineage>
        <taxon>Eukaryota</taxon>
        <taxon>Viridiplantae</taxon>
        <taxon>Streptophyta</taxon>
        <taxon>Embryophyta</taxon>
        <taxon>Tracheophyta</taxon>
        <taxon>Spermatophyta</taxon>
        <taxon>Magnoliopsida</taxon>
        <taxon>eudicotyledons</taxon>
        <taxon>Gunneridae</taxon>
        <taxon>Pentapetalae</taxon>
        <taxon>rosids</taxon>
        <taxon>malvids</taxon>
        <taxon>Malvales</taxon>
        <taxon>Malvaceae</taxon>
        <taxon>Malvoideae</taxon>
        <taxon>Hibiscus</taxon>
    </lineage>
</organism>
<evidence type="ECO:0000313" key="3">
    <source>
        <dbReference type="Proteomes" id="UP001472677"/>
    </source>
</evidence>
<dbReference type="EMBL" id="JBBPBM010000626">
    <property type="protein sequence ID" value="KAK8493294.1"/>
    <property type="molecule type" value="Genomic_DNA"/>
</dbReference>
<feature type="coiled-coil region" evidence="1">
    <location>
        <begin position="32"/>
        <end position="59"/>
    </location>
</feature>
<dbReference type="Pfam" id="PF07795">
    <property type="entry name" value="DUF1635"/>
    <property type="match status" value="1"/>
</dbReference>
<comment type="caution">
    <text evidence="2">The sequence shown here is derived from an EMBL/GenBank/DDBJ whole genome shotgun (WGS) entry which is preliminary data.</text>
</comment>
<sequence length="169" mass="19155">MWYSNEEETMREELMGEIGMHQHTTNVLYQLLAEACRERDEAKQQLKKSMAEVSELKQLLNKLLPPFQTNSTADSCIRPRMSRDSGHGRFPIGECSSIGKVIDTLIKGKPLPERGRLLEAVVETAPLLETLMITGQVPNWRNPPPLPFNLDATDFPAFQTLKHSVNKHC</sequence>
<dbReference type="PANTHER" id="PTHR33431">
    <property type="entry name" value="ENABLED-LIKE PROTEIN (DUF1635)"/>
    <property type="match status" value="1"/>
</dbReference>
<proteinExistence type="predicted"/>
<accession>A0ABR2AIX6</accession>
<evidence type="ECO:0000313" key="2">
    <source>
        <dbReference type="EMBL" id="KAK8493294.1"/>
    </source>
</evidence>
<evidence type="ECO:0000256" key="1">
    <source>
        <dbReference type="SAM" id="Coils"/>
    </source>
</evidence>